<evidence type="ECO:0000313" key="1">
    <source>
        <dbReference type="EMBL" id="KAJ8973946.1"/>
    </source>
</evidence>
<reference evidence="1" key="1">
    <citation type="journal article" date="2023" name="Insect Mol. Biol.">
        <title>Genome sequencing provides insights into the evolution of gene families encoding plant cell wall-degrading enzymes in longhorned beetles.</title>
        <authorList>
            <person name="Shin N.R."/>
            <person name="Okamura Y."/>
            <person name="Kirsch R."/>
            <person name="Pauchet Y."/>
        </authorList>
    </citation>
    <scope>NUCLEOTIDE SEQUENCE</scope>
    <source>
        <strain evidence="1">MMC_N1</strain>
    </source>
</reference>
<proteinExistence type="predicted"/>
<accession>A0ABQ9J7I7</accession>
<dbReference type="EMBL" id="JAPWTJ010001078">
    <property type="protein sequence ID" value="KAJ8973946.1"/>
    <property type="molecule type" value="Genomic_DNA"/>
</dbReference>
<protein>
    <submittedName>
        <fullName evidence="1">Uncharacterized protein</fullName>
    </submittedName>
</protein>
<name>A0ABQ9J7I7_9CUCU</name>
<dbReference type="Proteomes" id="UP001162164">
    <property type="component" value="Unassembled WGS sequence"/>
</dbReference>
<gene>
    <name evidence="1" type="ORF">NQ317_005691</name>
</gene>
<sequence>MSVISPKKAKVLTIKEGELFLLDTSDDHRLLARIVTIFGIFCCCQCDKLLSLTMNDVEDMGKL</sequence>
<organism evidence="1 2">
    <name type="scientific">Molorchus minor</name>
    <dbReference type="NCBI Taxonomy" id="1323400"/>
    <lineage>
        <taxon>Eukaryota</taxon>
        <taxon>Metazoa</taxon>
        <taxon>Ecdysozoa</taxon>
        <taxon>Arthropoda</taxon>
        <taxon>Hexapoda</taxon>
        <taxon>Insecta</taxon>
        <taxon>Pterygota</taxon>
        <taxon>Neoptera</taxon>
        <taxon>Endopterygota</taxon>
        <taxon>Coleoptera</taxon>
        <taxon>Polyphaga</taxon>
        <taxon>Cucujiformia</taxon>
        <taxon>Chrysomeloidea</taxon>
        <taxon>Cerambycidae</taxon>
        <taxon>Lamiinae</taxon>
        <taxon>Monochamini</taxon>
        <taxon>Molorchus</taxon>
    </lineage>
</organism>
<evidence type="ECO:0000313" key="2">
    <source>
        <dbReference type="Proteomes" id="UP001162164"/>
    </source>
</evidence>
<comment type="caution">
    <text evidence="1">The sequence shown here is derived from an EMBL/GenBank/DDBJ whole genome shotgun (WGS) entry which is preliminary data.</text>
</comment>
<keyword evidence="2" id="KW-1185">Reference proteome</keyword>